<dbReference type="FunCoup" id="A0A6P8Q500">
    <property type="interactions" value="29"/>
</dbReference>
<dbReference type="RefSeq" id="XP_033794872.1">
    <property type="nucleotide sequence ID" value="XM_033938981.1"/>
</dbReference>
<dbReference type="GeneID" id="117357825"/>
<dbReference type="InParanoid" id="A0A6P8Q500"/>
<keyword evidence="1" id="KW-0175">Coiled coil</keyword>
<evidence type="ECO:0000313" key="3">
    <source>
        <dbReference type="Proteomes" id="UP000515159"/>
    </source>
</evidence>
<sequence length="317" mass="37527">MMARESGEPGPLKAEVAVLRSRINEQSQLICALKRRADQSTGRCQALEAVNEERETLRHAAEVAREAEVRRARQLEERFDDLANNHQMMIRFKDEYKQQNAELREECSRLRRNMEGESSREREEMFHRLQQESKERARALREVDNLFGQLKDVSEDRDAVLREREERIGKLEEELRRLSTEGEKQRARIGELEQQQRRAEERRREETEELGGQLERLSREKDELLDLSMSRGRLIQERQQQVVLLQDELRAVIEERRREEQQAGEGGAMVLVLQRRLREAEQTQARLQREFNAYKQHSAELLAKERALNAKLRHVIS</sequence>
<dbReference type="CTD" id="220388"/>
<dbReference type="OrthoDB" id="10020070at2759"/>
<evidence type="ECO:0000256" key="2">
    <source>
        <dbReference type="SAM" id="MobiDB-lite"/>
    </source>
</evidence>
<evidence type="ECO:0000256" key="1">
    <source>
        <dbReference type="ARBA" id="ARBA00023054"/>
    </source>
</evidence>
<dbReference type="AlphaFoldDB" id="A0A6P8Q500"/>
<evidence type="ECO:0000313" key="4">
    <source>
        <dbReference type="RefSeq" id="XP_033794872.1"/>
    </source>
</evidence>
<gene>
    <name evidence="4" type="primary">CCDC89</name>
</gene>
<feature type="region of interest" description="Disordered" evidence="2">
    <location>
        <begin position="179"/>
        <end position="215"/>
    </location>
</feature>
<dbReference type="InterPro" id="IPR043450">
    <property type="entry name" value="CCDC89-like"/>
</dbReference>
<dbReference type="KEGG" id="gsh:117357825"/>
<reference evidence="4" key="1">
    <citation type="submission" date="2025-08" db="UniProtKB">
        <authorList>
            <consortium name="RefSeq"/>
        </authorList>
    </citation>
    <scope>IDENTIFICATION</scope>
</reference>
<accession>A0A6P8Q500</accession>
<organism evidence="3 4">
    <name type="scientific">Geotrypetes seraphini</name>
    <name type="common">Gaboon caecilian</name>
    <name type="synonym">Caecilia seraphini</name>
    <dbReference type="NCBI Taxonomy" id="260995"/>
    <lineage>
        <taxon>Eukaryota</taxon>
        <taxon>Metazoa</taxon>
        <taxon>Chordata</taxon>
        <taxon>Craniata</taxon>
        <taxon>Vertebrata</taxon>
        <taxon>Euteleostomi</taxon>
        <taxon>Amphibia</taxon>
        <taxon>Gymnophiona</taxon>
        <taxon>Geotrypetes</taxon>
    </lineage>
</organism>
<dbReference type="PANTHER" id="PTHR34768:SF2">
    <property type="entry name" value="COILED-COIL DOMAIN CONTAINING 89"/>
    <property type="match status" value="1"/>
</dbReference>
<dbReference type="Proteomes" id="UP000515159">
    <property type="component" value="Chromosome 3"/>
</dbReference>
<keyword evidence="3" id="KW-1185">Reference proteome</keyword>
<name>A0A6P8Q500_GEOSA</name>
<proteinExistence type="predicted"/>
<feature type="compositionally biased region" description="Basic and acidic residues" evidence="2">
    <location>
        <begin position="179"/>
        <end position="206"/>
    </location>
</feature>
<protein>
    <submittedName>
        <fullName evidence="4">Coiled-coil domain-containing protein 89</fullName>
    </submittedName>
</protein>
<dbReference type="PANTHER" id="PTHR34768">
    <property type="entry name" value="COILED-COIL DOMAIN-CONTAINING PROTEIN 89"/>
    <property type="match status" value="1"/>
</dbReference>